<comment type="caution">
    <text evidence="15">The sequence shown here is derived from an EMBL/GenBank/DDBJ whole genome shotgun (WGS) entry which is preliminary data.</text>
</comment>
<dbReference type="InterPro" id="IPR024731">
    <property type="entry name" value="NELL2-like_EGF"/>
</dbReference>
<dbReference type="Pfam" id="PF12947">
    <property type="entry name" value="EGF_3"/>
    <property type="match status" value="1"/>
</dbReference>
<feature type="chain" id="PRO_5018596551" evidence="12">
    <location>
        <begin position="20"/>
        <end position="464"/>
    </location>
</feature>
<dbReference type="Proteomes" id="UP000283509">
    <property type="component" value="Unassembled WGS sequence"/>
</dbReference>
<dbReference type="EMBL" id="QCYY01003222">
    <property type="protein sequence ID" value="ROT64615.1"/>
    <property type="molecule type" value="Genomic_DNA"/>
</dbReference>
<reference evidence="15 16" key="1">
    <citation type="submission" date="2018-04" db="EMBL/GenBank/DDBJ databases">
        <authorList>
            <person name="Zhang X."/>
            <person name="Yuan J."/>
            <person name="Li F."/>
            <person name="Xiang J."/>
        </authorList>
    </citation>
    <scope>NUCLEOTIDE SEQUENCE [LARGE SCALE GENOMIC DNA]</scope>
    <source>
        <tissue evidence="15">Muscle</tissue>
    </source>
</reference>
<dbReference type="OrthoDB" id="6357843at2759"/>
<dbReference type="GO" id="GO:0005576">
    <property type="term" value="C:extracellular region"/>
    <property type="evidence" value="ECO:0007669"/>
    <property type="project" value="InterPro"/>
</dbReference>
<feature type="domain" description="TSP C-terminal" evidence="14">
    <location>
        <begin position="240"/>
        <end position="446"/>
    </location>
</feature>
<evidence type="ECO:0000256" key="12">
    <source>
        <dbReference type="SAM" id="SignalP"/>
    </source>
</evidence>
<dbReference type="PANTHER" id="PTHR10199">
    <property type="entry name" value="THROMBOSPONDIN"/>
    <property type="match status" value="1"/>
</dbReference>
<name>A0A3R7PZM3_PENVA</name>
<evidence type="ECO:0000256" key="9">
    <source>
        <dbReference type="PROSITE-ProRule" id="PRU00076"/>
    </source>
</evidence>
<dbReference type="PROSITE" id="PS51234">
    <property type="entry name" value="TSP3"/>
    <property type="match status" value="2"/>
</dbReference>
<dbReference type="CDD" id="cd00054">
    <property type="entry name" value="EGF_CA"/>
    <property type="match status" value="1"/>
</dbReference>
<evidence type="ECO:0000256" key="8">
    <source>
        <dbReference type="ARBA" id="ARBA00023180"/>
    </source>
</evidence>
<accession>A0A3R7PZM3</accession>
<feature type="repeat" description="TSP type-3" evidence="10">
    <location>
        <begin position="201"/>
        <end position="236"/>
    </location>
</feature>
<evidence type="ECO:0000259" key="13">
    <source>
        <dbReference type="PROSITE" id="PS50026"/>
    </source>
</evidence>
<keyword evidence="2 9" id="KW-0245">EGF-like domain</keyword>
<evidence type="ECO:0000256" key="11">
    <source>
        <dbReference type="SAM" id="MobiDB-lite"/>
    </source>
</evidence>
<evidence type="ECO:0000259" key="14">
    <source>
        <dbReference type="PROSITE" id="PS51236"/>
    </source>
</evidence>
<keyword evidence="5 10" id="KW-0106">Calcium</keyword>
<dbReference type="Pfam" id="PF02412">
    <property type="entry name" value="TSP_3"/>
    <property type="match status" value="4"/>
</dbReference>
<dbReference type="PROSITE" id="PS01186">
    <property type="entry name" value="EGF_2"/>
    <property type="match status" value="1"/>
</dbReference>
<keyword evidence="6" id="KW-0130">Cell adhesion</keyword>
<dbReference type="InterPro" id="IPR008859">
    <property type="entry name" value="Thrombospondin_C"/>
</dbReference>
<dbReference type="FunFam" id="2.60.120.200:FF:000002">
    <property type="entry name" value="Thrombospondin 3"/>
    <property type="match status" value="1"/>
</dbReference>
<comment type="similarity">
    <text evidence="1">Belongs to the thrombospondin family.</text>
</comment>
<feature type="domain" description="EGF-like" evidence="13">
    <location>
        <begin position="32"/>
        <end position="72"/>
    </location>
</feature>
<dbReference type="SMART" id="SM00181">
    <property type="entry name" value="EGF"/>
    <property type="match status" value="1"/>
</dbReference>
<feature type="compositionally biased region" description="Acidic residues" evidence="11">
    <location>
        <begin position="178"/>
        <end position="193"/>
    </location>
</feature>
<dbReference type="GO" id="GO:0007155">
    <property type="term" value="P:cell adhesion"/>
    <property type="evidence" value="ECO:0007669"/>
    <property type="project" value="UniProtKB-KW"/>
</dbReference>
<dbReference type="SMART" id="SM00179">
    <property type="entry name" value="EGF_CA"/>
    <property type="match status" value="1"/>
</dbReference>
<keyword evidence="16" id="KW-1185">Reference proteome</keyword>
<dbReference type="PANTHER" id="PTHR10199:SF100">
    <property type="entry name" value="THROMBOSPONDIN, ISOFORM A"/>
    <property type="match status" value="1"/>
</dbReference>
<dbReference type="Gene3D" id="4.10.1080.10">
    <property type="entry name" value="TSP type-3 repeat"/>
    <property type="match status" value="2"/>
</dbReference>
<organism evidence="15 16">
    <name type="scientific">Penaeus vannamei</name>
    <name type="common">Whiteleg shrimp</name>
    <name type="synonym">Litopenaeus vannamei</name>
    <dbReference type="NCBI Taxonomy" id="6689"/>
    <lineage>
        <taxon>Eukaryota</taxon>
        <taxon>Metazoa</taxon>
        <taxon>Ecdysozoa</taxon>
        <taxon>Arthropoda</taxon>
        <taxon>Crustacea</taxon>
        <taxon>Multicrustacea</taxon>
        <taxon>Malacostraca</taxon>
        <taxon>Eumalacostraca</taxon>
        <taxon>Eucarida</taxon>
        <taxon>Decapoda</taxon>
        <taxon>Dendrobranchiata</taxon>
        <taxon>Penaeoidea</taxon>
        <taxon>Penaeidae</taxon>
        <taxon>Penaeus</taxon>
    </lineage>
</organism>
<gene>
    <name evidence="15" type="ORF">C7M84_017438</name>
</gene>
<comment type="caution">
    <text evidence="9">Lacks conserved residue(s) required for the propagation of feature annotation.</text>
</comment>
<reference evidence="15 16" key="2">
    <citation type="submission" date="2019-01" db="EMBL/GenBank/DDBJ databases">
        <title>The decoding of complex shrimp genome reveals the adaptation for benthos swimmer, frequently molting mechanism and breeding impact on genome.</title>
        <authorList>
            <person name="Sun Y."/>
            <person name="Gao Y."/>
            <person name="Yu Y."/>
        </authorList>
    </citation>
    <scope>NUCLEOTIDE SEQUENCE [LARGE SCALE GENOMIC DNA]</scope>
    <source>
        <tissue evidence="15">Muscle</tissue>
    </source>
</reference>
<dbReference type="Pfam" id="PF05735">
    <property type="entry name" value="TSP_C"/>
    <property type="match status" value="1"/>
</dbReference>
<dbReference type="SUPFAM" id="SSF57196">
    <property type="entry name" value="EGF/Laminin"/>
    <property type="match status" value="1"/>
</dbReference>
<dbReference type="PROSITE" id="PS51236">
    <property type="entry name" value="TSP_CTER"/>
    <property type="match status" value="1"/>
</dbReference>
<evidence type="ECO:0000313" key="15">
    <source>
        <dbReference type="EMBL" id="ROT64615.1"/>
    </source>
</evidence>
<dbReference type="InterPro" id="IPR013320">
    <property type="entry name" value="ConA-like_dom_sf"/>
</dbReference>
<feature type="region of interest" description="Disordered" evidence="11">
    <location>
        <begin position="163"/>
        <end position="212"/>
    </location>
</feature>
<keyword evidence="3 12" id="KW-0732">Signal</keyword>
<dbReference type="FunFam" id="2.10.25.10:FF:000038">
    <property type="entry name" value="Fibrillin 2"/>
    <property type="match status" value="1"/>
</dbReference>
<evidence type="ECO:0000256" key="2">
    <source>
        <dbReference type="ARBA" id="ARBA00022536"/>
    </source>
</evidence>
<protein>
    <submittedName>
        <fullName evidence="15">Thrombospondin II</fullName>
    </submittedName>
</protein>
<keyword evidence="7" id="KW-1015">Disulfide bond</keyword>
<keyword evidence="8" id="KW-0325">Glycoprotein</keyword>
<feature type="repeat" description="TSP type-3" evidence="10">
    <location>
        <begin position="108"/>
        <end position="143"/>
    </location>
</feature>
<evidence type="ECO:0000256" key="7">
    <source>
        <dbReference type="ARBA" id="ARBA00023157"/>
    </source>
</evidence>
<dbReference type="InterPro" id="IPR003367">
    <property type="entry name" value="Thrombospondin_3-like_rpt"/>
</dbReference>
<evidence type="ECO:0000256" key="4">
    <source>
        <dbReference type="ARBA" id="ARBA00022737"/>
    </source>
</evidence>
<dbReference type="InterPro" id="IPR017897">
    <property type="entry name" value="Thrombospondin_3_rpt"/>
</dbReference>
<dbReference type="Gene3D" id="2.10.25.10">
    <property type="entry name" value="Laminin"/>
    <property type="match status" value="1"/>
</dbReference>
<dbReference type="InterPro" id="IPR000742">
    <property type="entry name" value="EGF"/>
</dbReference>
<keyword evidence="4" id="KW-0677">Repeat</keyword>
<evidence type="ECO:0000256" key="6">
    <source>
        <dbReference type="ARBA" id="ARBA00022889"/>
    </source>
</evidence>
<dbReference type="AlphaFoldDB" id="A0A3R7PZM3"/>
<evidence type="ECO:0000256" key="5">
    <source>
        <dbReference type="ARBA" id="ARBA00022837"/>
    </source>
</evidence>
<dbReference type="PROSITE" id="PS50026">
    <property type="entry name" value="EGF_3"/>
    <property type="match status" value="1"/>
</dbReference>
<evidence type="ECO:0000256" key="3">
    <source>
        <dbReference type="ARBA" id="ARBA00022729"/>
    </source>
</evidence>
<proteinExistence type="inferred from homology"/>
<sequence length="464" mass="49815">MWTSVWLLTVAATQMPGAAILQAAVTVLVNQDVDECLVANGGCHAKAKCTNTAGSRTCSCLAGYTGNGQVCVVLKCPVGFAGEGADCAPDSDLDGYPDTELSCSSNQSDIDGDGIGDKCDDDIDNDGLLNAADNCPKVANGNQADGDGDGIGDACDNCPKHPNAGQKDKDEDLLGNACDDDVDTDSDGVEDSVDNCPNNQKDTDGDGRGDACSNDLDGDKILDSDDNCIANPSVHSTDFRHLQMVALDPQTASTPPVWVVYDNGAEIHQTVNSDPAIAVGDHVMGDVDFEGTFFVEDTSDDDFVGFIFGYQSNAKFYVVSWKKGPQNWFNKAERGVTLKLVNSNTGPGTKLRDALWFTGSTANQAKMLWHDGSIGWKPKVAYRWLLHHRPDIGAMRFYLYQGTKQVMDSGNIYDGTLKGGRLGLYCFSQEEIIWSNMEYKCANGVPQEMFNDLPANLQNQVLSS</sequence>
<evidence type="ECO:0000313" key="16">
    <source>
        <dbReference type="Proteomes" id="UP000283509"/>
    </source>
</evidence>
<dbReference type="GO" id="GO:0005509">
    <property type="term" value="F:calcium ion binding"/>
    <property type="evidence" value="ECO:0007669"/>
    <property type="project" value="UniProtKB-UniRule"/>
</dbReference>
<evidence type="ECO:0000256" key="1">
    <source>
        <dbReference type="ARBA" id="ARBA00009456"/>
    </source>
</evidence>
<evidence type="ECO:0000256" key="10">
    <source>
        <dbReference type="PROSITE-ProRule" id="PRU00634"/>
    </source>
</evidence>
<dbReference type="Gene3D" id="2.60.120.200">
    <property type="match status" value="1"/>
</dbReference>
<dbReference type="InterPro" id="IPR001881">
    <property type="entry name" value="EGF-like_Ca-bd_dom"/>
</dbReference>
<dbReference type="InterPro" id="IPR028974">
    <property type="entry name" value="TSP_type-3_rpt"/>
</dbReference>
<feature type="signal peptide" evidence="12">
    <location>
        <begin position="1"/>
        <end position="19"/>
    </location>
</feature>
<dbReference type="SUPFAM" id="SSF103647">
    <property type="entry name" value="TSP type-3 repeat"/>
    <property type="match status" value="2"/>
</dbReference>
<dbReference type="SUPFAM" id="SSF49899">
    <property type="entry name" value="Concanavalin A-like lectins/glucanases"/>
    <property type="match status" value="1"/>
</dbReference>